<gene>
    <name evidence="2" type="ORF">GBC97_07815</name>
    <name evidence="1" type="ORF">GBK08_07925</name>
</gene>
<organism evidence="1 4">
    <name type="scientific">Bifidobacterium longum</name>
    <dbReference type="NCBI Taxonomy" id="216816"/>
    <lineage>
        <taxon>Bacteria</taxon>
        <taxon>Bacillati</taxon>
        <taxon>Actinomycetota</taxon>
        <taxon>Actinomycetes</taxon>
        <taxon>Bifidobacteriales</taxon>
        <taxon>Bifidobacteriaceae</taxon>
        <taxon>Bifidobacterium</taxon>
    </lineage>
</organism>
<evidence type="ECO:0000313" key="2">
    <source>
        <dbReference type="EMBL" id="KAB7134573.1"/>
    </source>
</evidence>
<dbReference type="RefSeq" id="WP_131219660.1">
    <property type="nucleotide sequence ID" value="NZ_JADNCJ010000007.1"/>
</dbReference>
<name>A0A6A2SPA0_BIFLN</name>
<evidence type="ECO:0000313" key="3">
    <source>
        <dbReference type="Proteomes" id="UP000461165"/>
    </source>
</evidence>
<sequence length="169" mass="19512">MVYANSAIGDEDDCEVVMCIPQNDEQEPWTWCVIANVVDEHEVGVDHHIEHGTKIFSPGTKVYVSTEWRTSLKDDGGTLFVIGKARKQWRMVGMFIPRNRLTNFRVGRVFDPRALRRMAKDCEQSVPDPSEWAWRWWGNDEDARQTVIMRVEYFSQDGFSLPEAGAEDD</sequence>
<dbReference type="EMBL" id="WEAY01000013">
    <property type="protein sequence ID" value="KAB6837574.1"/>
    <property type="molecule type" value="Genomic_DNA"/>
</dbReference>
<dbReference type="EMBL" id="WDVF01000013">
    <property type="protein sequence ID" value="KAB7134573.1"/>
    <property type="molecule type" value="Genomic_DNA"/>
</dbReference>
<dbReference type="AlphaFoldDB" id="A0A6A2SPA0"/>
<reference evidence="3 4" key="1">
    <citation type="journal article" date="2019" name="Nat. Med.">
        <title>A library of human gut bacterial isolates paired with longitudinal multiomics data enables mechanistic microbiome research.</title>
        <authorList>
            <person name="Poyet M."/>
            <person name="Groussin M."/>
            <person name="Gibbons S.M."/>
            <person name="Avila-Pacheco J."/>
            <person name="Jiang X."/>
            <person name="Kearney S.M."/>
            <person name="Perrotta A.R."/>
            <person name="Berdy B."/>
            <person name="Zhao S."/>
            <person name="Lieberman T.D."/>
            <person name="Swanson P.K."/>
            <person name="Smith M."/>
            <person name="Roesemann S."/>
            <person name="Alexander J.E."/>
            <person name="Rich S.A."/>
            <person name="Livny J."/>
            <person name="Vlamakis H."/>
            <person name="Clish C."/>
            <person name="Bullock K."/>
            <person name="Deik A."/>
            <person name="Scott J."/>
            <person name="Pierce K.A."/>
            <person name="Xavier R.J."/>
            <person name="Alm E.J."/>
        </authorList>
    </citation>
    <scope>NUCLEOTIDE SEQUENCE [LARGE SCALE GENOMIC DNA]</scope>
    <source>
        <strain evidence="2 3">BIOML-A166</strain>
        <strain evidence="1 4">BIOML-A320</strain>
    </source>
</reference>
<protein>
    <submittedName>
        <fullName evidence="1">Uncharacterized protein</fullName>
    </submittedName>
</protein>
<comment type="caution">
    <text evidence="1">The sequence shown here is derived from an EMBL/GenBank/DDBJ whole genome shotgun (WGS) entry which is preliminary data.</text>
</comment>
<proteinExistence type="predicted"/>
<evidence type="ECO:0000313" key="1">
    <source>
        <dbReference type="EMBL" id="KAB6837574.1"/>
    </source>
</evidence>
<evidence type="ECO:0000313" key="4">
    <source>
        <dbReference type="Proteomes" id="UP000478746"/>
    </source>
</evidence>
<accession>A0A6A2SPA0</accession>
<dbReference type="Proteomes" id="UP000478746">
    <property type="component" value="Unassembled WGS sequence"/>
</dbReference>
<dbReference type="Proteomes" id="UP000461165">
    <property type="component" value="Unassembled WGS sequence"/>
</dbReference>